<dbReference type="BioGRID-ORCS" id="14462537">
    <property type="hits" value="0 hits in 1 CRISPR screen"/>
</dbReference>
<accession>A0A0B4KED2</accession>
<reference evidence="1 3" key="4">
    <citation type="journal article" date="2002" name="Genome Biol.">
        <title>The transposable elements of the Drosophila melanogaster euchromatin: a genomics perspective.</title>
        <authorList>
            <person name="Kaminker J.S."/>
            <person name="Bergman C.M."/>
            <person name="Kronmiller B."/>
            <person name="Carlson J."/>
            <person name="Svirskas R."/>
            <person name="Patel S."/>
            <person name="Frise E."/>
            <person name="Wheeler D.A."/>
            <person name="Lewis S.E."/>
            <person name="Rubin G.M."/>
            <person name="Ashburner M."/>
            <person name="Celniker S.E."/>
        </authorList>
    </citation>
    <scope>NUCLEOTIDE SEQUENCE [LARGE SCALE GENOMIC DNA]</scope>
    <source>
        <strain evidence="3">Berkeley</strain>
    </source>
</reference>
<name>A0A0B4KED2_DROME</name>
<evidence type="ECO:0000313" key="1">
    <source>
        <dbReference type="EMBL" id="AGB93240.2"/>
    </source>
</evidence>
<dbReference type="Proteomes" id="UP000000803">
    <property type="component" value="Chromosome 2R"/>
</dbReference>
<dbReference type="FlyBase" id="FBgn0264911">
    <property type="gene designation" value="CG44102"/>
</dbReference>
<dbReference type="RefSeq" id="NP_001260705.2">
    <property type="nucleotide sequence ID" value="NM_001273776.2"/>
</dbReference>
<dbReference type="InParanoid" id="A0A0B4KED2"/>
<dbReference type="Bgee" id="FBgn0264911">
    <property type="expression patterns" value="Expressed in male accessory gland main cell (Drosophila) in male reproductive gland and 15 other cell types or tissues"/>
</dbReference>
<reference evidence="1 3" key="8">
    <citation type="journal article" date="2007" name="Science">
        <title>Sequence finishing and mapping of Drosophila melanogaster heterochromatin.</title>
        <authorList>
            <person name="Hoskins R.A."/>
            <person name="Carlson J.W."/>
            <person name="Kennedy C."/>
            <person name="Acevedo D."/>
            <person name="Evans-Holm M."/>
            <person name="Frise E."/>
            <person name="Wan K.H."/>
            <person name="Park S."/>
            <person name="Mendez-Lago M."/>
            <person name="Rossi F."/>
            <person name="Villasante A."/>
            <person name="Dimitri P."/>
            <person name="Karpen G.H."/>
            <person name="Celniker S.E."/>
        </authorList>
    </citation>
    <scope>NUCLEOTIDE SEQUENCE [LARGE SCALE GENOMIC DNA]</scope>
    <source>
        <strain evidence="3">Berkeley</strain>
    </source>
</reference>
<keyword evidence="3" id="KW-1185">Reference proteome</keyword>
<protein>
    <submittedName>
        <fullName evidence="1">Uncharacterized protein, isoform B</fullName>
    </submittedName>
</protein>
<evidence type="ECO:0000313" key="2">
    <source>
        <dbReference type="FlyBase" id="FBgn0264911"/>
    </source>
</evidence>
<dbReference type="OrthoDB" id="7842679at2759"/>
<dbReference type="GeneID" id="14462537"/>
<sequence>MQLATICFVIMLQAGINECGLKSHAELIRLAIKADNKIKDLIHKVSGFVKGNSEFKENYENLRIPLMENYTSLPTKLAHIREFKAYNMERLHLEQRIISEISKLHTPISEDCDKLSANVRKHLFLMLVAANKKKIDALENIKKGTCRRESSSHKTPSSVSVIPYIPTTKIAGTSNKIVNILQTRSKSSMFTESSLTNRTITFSKFFYPSSLPTFTTKNICKSSINDFDHCLPTEKNMAYTSGIPSDLTEDPTHHTSTACETHGPLSCRKFVIISLFPGECCCQNTKIYKIKEK</sequence>
<reference evidence="1 3" key="7">
    <citation type="journal article" date="2007" name="Science">
        <title>The Release 5.1 annotation of Drosophila melanogaster heterochromatin.</title>
        <authorList>
            <person name="Smith C.D."/>
            <person name="Shu S."/>
            <person name="Mungall C.J."/>
            <person name="Karpen G.H."/>
        </authorList>
    </citation>
    <scope>NUCLEOTIDE SEQUENCE [LARGE SCALE GENOMIC DNA]</scope>
    <source>
        <strain evidence="3">Berkeley</strain>
    </source>
</reference>
<reference evidence="1 3" key="10">
    <citation type="journal article" date="2015" name="G3 (Bethesda)">
        <title>Gene Model Annotations for Drosophila melanogaster: The Rule-Benders.</title>
        <authorList>
            <consortium name="FlyBase Consortium"/>
            <person name="Crosby M.A."/>
            <person name="Gramates L.S."/>
            <person name="Dos Santos G."/>
            <person name="Matthews B.B."/>
            <person name="St Pierre S.E."/>
            <person name="Zhou P."/>
            <person name="Schroeder A.J."/>
            <person name="Falls K."/>
            <person name="Emmert D.B."/>
            <person name="Russo S.M."/>
            <person name="Gelbart W.M."/>
            <person name="null"/>
        </authorList>
    </citation>
    <scope>NUCLEOTIDE SEQUENCE [LARGE SCALE GENOMIC DNA]</scope>
    <source>
        <strain evidence="3">Berkeley</strain>
    </source>
</reference>
<reference evidence="1 3" key="2">
    <citation type="journal article" date="2002" name="Genome Biol.">
        <title>Finishing a whole-genome shotgun: release 3 of the Drosophila melanogaster euchromatic genome sequence.</title>
        <authorList>
            <person name="Celniker S.E."/>
            <person name="Wheeler D.A."/>
            <person name="Kronmiller B."/>
            <person name="Carlson J.W."/>
            <person name="Halpern A."/>
            <person name="Patel S."/>
            <person name="Adams M."/>
            <person name="Champe M."/>
            <person name="Dugan S.P."/>
            <person name="Frise E."/>
            <person name="Hodgson A."/>
            <person name="George R.A."/>
            <person name="Hoskins R.A."/>
            <person name="Laverty T."/>
            <person name="Muzny D.M."/>
            <person name="Nelson C.R."/>
            <person name="Pacleb J.M."/>
            <person name="Park S."/>
            <person name="Pfeiffer B.D."/>
            <person name="Richards S."/>
            <person name="Sodergren E.J."/>
            <person name="Svirskas R."/>
            <person name="Tabor P.E."/>
            <person name="Wan K."/>
            <person name="Stapleton M."/>
            <person name="Sutton G.G."/>
            <person name="Venter C."/>
            <person name="Weinstock G."/>
            <person name="Scherer S.E."/>
            <person name="Myers E.W."/>
            <person name="Gibbs R.A."/>
            <person name="Rubin G.M."/>
        </authorList>
    </citation>
    <scope>NUCLEOTIDE SEQUENCE [LARGE SCALE GENOMIC DNA]</scope>
    <source>
        <strain evidence="3">Berkeley</strain>
    </source>
</reference>
<proteinExistence type="predicted"/>
<dbReference type="KEGG" id="dme:Dmel_CG44102"/>
<organism evidence="1 3">
    <name type="scientific">Drosophila melanogaster</name>
    <name type="common">Fruit fly</name>
    <dbReference type="NCBI Taxonomy" id="7227"/>
    <lineage>
        <taxon>Eukaryota</taxon>
        <taxon>Metazoa</taxon>
        <taxon>Ecdysozoa</taxon>
        <taxon>Arthropoda</taxon>
        <taxon>Hexapoda</taxon>
        <taxon>Insecta</taxon>
        <taxon>Pterygota</taxon>
        <taxon>Neoptera</taxon>
        <taxon>Endopterygota</taxon>
        <taxon>Diptera</taxon>
        <taxon>Brachycera</taxon>
        <taxon>Muscomorpha</taxon>
        <taxon>Ephydroidea</taxon>
        <taxon>Drosophilidae</taxon>
        <taxon>Drosophila</taxon>
        <taxon>Sophophora</taxon>
    </lineage>
</organism>
<dbReference type="VEuPathDB" id="VectorBase:FBgn0264911"/>
<reference evidence="1 3" key="9">
    <citation type="journal article" date="2015" name="G3 (Bethesda)">
        <title>Gene Model Annotations for Drosophila melanogaster: Impact of High-Throughput Data.</title>
        <authorList>
            <consortium name="FlyBase Consortium"/>
            <person name="Matthews B.B."/>
            <person name="Dos Santos G."/>
            <person name="Crosby M.A."/>
            <person name="Emmert D.B."/>
            <person name="St Pierre S.E."/>
            <person name="Gramates L.S."/>
            <person name="Zhou P."/>
            <person name="Schroeder A.J."/>
            <person name="Falls K."/>
            <person name="Strelets V."/>
            <person name="Russo S.M."/>
            <person name="Gelbart W.M."/>
            <person name="null"/>
        </authorList>
    </citation>
    <scope>NUCLEOTIDE SEQUENCE [LARGE SCALE GENOMIC DNA]</scope>
    <source>
        <strain evidence="3">Berkeley</strain>
    </source>
</reference>
<reference evidence="1 3" key="1">
    <citation type="journal article" date="2000" name="Science">
        <title>The genome sequence of Drosophila melanogaster.</title>
        <authorList>
            <person name="Adams M.D."/>
            <person name="Celniker S.E."/>
            <person name="Holt R.A."/>
            <person name="Evans C.A."/>
            <person name="Gocayne J.D."/>
            <person name="Amanatides P.G."/>
            <person name="Scherer S.E."/>
            <person name="Li P.W."/>
            <person name="Hoskins R.A."/>
            <person name="Galle R.F."/>
            <person name="George R.A."/>
            <person name="Lewis S.E."/>
            <person name="Richards S."/>
            <person name="Ashburner M."/>
            <person name="Henderson S.N."/>
            <person name="Sutton G.G."/>
            <person name="Wortman J.R."/>
            <person name="Yandell M.D."/>
            <person name="Zhang Q."/>
            <person name="Chen L.X."/>
            <person name="Brandon R.C."/>
            <person name="Rogers Y.H."/>
            <person name="Blazej R.G."/>
            <person name="Champe M."/>
            <person name="Pfeiffer B.D."/>
            <person name="Wan K.H."/>
            <person name="Doyle C."/>
            <person name="Baxter E.G."/>
            <person name="Helt G."/>
            <person name="Nelson C.R."/>
            <person name="Gabor G.L."/>
            <person name="Abril J.F."/>
            <person name="Agbayani A."/>
            <person name="An H.J."/>
            <person name="Andrews-Pfannkoch C."/>
            <person name="Baldwin D."/>
            <person name="Ballew R.M."/>
            <person name="Basu A."/>
            <person name="Baxendale J."/>
            <person name="Bayraktaroglu L."/>
            <person name="Beasley E.M."/>
            <person name="Beeson K.Y."/>
            <person name="Benos P.V."/>
            <person name="Berman B.P."/>
            <person name="Bhandari D."/>
            <person name="Bolshakov S."/>
            <person name="Borkova D."/>
            <person name="Botchan M.R."/>
            <person name="Bouck J."/>
            <person name="Brokstein P."/>
            <person name="Brottier P."/>
            <person name="Burtis K.C."/>
            <person name="Busam D.A."/>
            <person name="Butler H."/>
            <person name="Cadieu E."/>
            <person name="Center A."/>
            <person name="Chandra I."/>
            <person name="Cherry J.M."/>
            <person name="Cawley S."/>
            <person name="Dahlke C."/>
            <person name="Davenport L.B."/>
            <person name="Davies P."/>
            <person name="de Pablos B."/>
            <person name="Delcher A."/>
            <person name="Deng Z."/>
            <person name="Mays A.D."/>
            <person name="Dew I."/>
            <person name="Dietz S.M."/>
            <person name="Dodson K."/>
            <person name="Doup L.E."/>
            <person name="Downes M."/>
            <person name="Dugan-Rocha S."/>
            <person name="Dunkov B.C."/>
            <person name="Dunn P."/>
            <person name="Durbin K.J."/>
            <person name="Evangelista C.C."/>
            <person name="Ferraz C."/>
            <person name="Ferriera S."/>
            <person name="Fleischmann W."/>
            <person name="Fosler C."/>
            <person name="Gabrielian A.E."/>
            <person name="Garg N.S."/>
            <person name="Gelbart W.M."/>
            <person name="Glasser K."/>
            <person name="Glodek A."/>
            <person name="Gong F."/>
            <person name="Gorrell J.H."/>
            <person name="Gu Z."/>
            <person name="Guan P."/>
            <person name="Harris M."/>
            <person name="Harris N.L."/>
            <person name="Harvey D."/>
            <person name="Heiman T.J."/>
            <person name="Hernandez J.R."/>
            <person name="Houck J."/>
            <person name="Hostin D."/>
            <person name="Houston K.A."/>
            <person name="Howland T.J."/>
            <person name="Wei M.H."/>
            <person name="Ibegwam C."/>
            <person name="Jalali M."/>
            <person name="Kalush F."/>
            <person name="Karpen G.H."/>
            <person name="Ke Z."/>
            <person name="Kennison J.A."/>
            <person name="Ketchum K.A."/>
            <person name="Kimmel B.E."/>
            <person name="Kodira C.D."/>
            <person name="Kraft C."/>
            <person name="Kravitz S."/>
            <person name="Kulp D."/>
            <person name="Lai Z."/>
            <person name="Lasko P."/>
            <person name="Lei Y."/>
            <person name="Levitsky A.A."/>
            <person name="Li J."/>
            <person name="Li Z."/>
            <person name="Liang Y."/>
            <person name="Lin X."/>
            <person name="Liu X."/>
            <person name="Mattei B."/>
            <person name="McIntosh T.C."/>
            <person name="McLeod M.P."/>
            <person name="McPherson D."/>
            <person name="Merkulov G."/>
            <person name="Milshina N.V."/>
            <person name="Mobarry C."/>
            <person name="Morris J."/>
            <person name="Moshrefi A."/>
            <person name="Mount S.M."/>
            <person name="Moy M."/>
            <person name="Murphy B."/>
            <person name="Murphy L."/>
            <person name="Muzny D.M."/>
            <person name="Nelson D.L."/>
            <person name="Nelson D.R."/>
            <person name="Nelson K.A."/>
            <person name="Nixon K."/>
            <person name="Nusskern D.R."/>
            <person name="Pacleb J.M."/>
            <person name="Palazzolo M."/>
            <person name="Pittman G.S."/>
            <person name="Pan S."/>
            <person name="Pollard J."/>
            <person name="Puri V."/>
            <person name="Reese M.G."/>
            <person name="Reinert K."/>
            <person name="Remington K."/>
            <person name="Saunders R.D."/>
            <person name="Scheeler F."/>
            <person name="Shen H."/>
            <person name="Shue B.C."/>
            <person name="Siden-Kiamos I."/>
            <person name="Simpson M."/>
            <person name="Skupski M.P."/>
            <person name="Smith T."/>
            <person name="Spier E."/>
            <person name="Spradling A.C."/>
            <person name="Stapleton M."/>
            <person name="Strong R."/>
            <person name="Sun E."/>
            <person name="Svirskas R."/>
            <person name="Tector C."/>
            <person name="Turner R."/>
            <person name="Venter E."/>
            <person name="Wang A.H."/>
            <person name="Wang X."/>
            <person name="Wang Z.Y."/>
            <person name="Wassarman D.A."/>
            <person name="Weinstock G.M."/>
            <person name="Weissenbach J."/>
            <person name="Williams S.M."/>
            <person name="WoodageT"/>
            <person name="Worley K.C."/>
            <person name="Wu D."/>
            <person name="Yang S."/>
            <person name="Yao Q.A."/>
            <person name="Ye J."/>
            <person name="Yeh R.F."/>
            <person name="Zaveri J.S."/>
            <person name="Zhan M."/>
            <person name="Zhang G."/>
            <person name="Zhao Q."/>
            <person name="Zheng L."/>
            <person name="Zheng X.H."/>
            <person name="Zhong F.N."/>
            <person name="Zhong W."/>
            <person name="Zhou X."/>
            <person name="Zhu S."/>
            <person name="Zhu X."/>
            <person name="Smith H.O."/>
            <person name="Gibbs R.A."/>
            <person name="Myers E.W."/>
            <person name="Rubin G.M."/>
            <person name="Venter J.C."/>
        </authorList>
    </citation>
    <scope>NUCLEOTIDE SEQUENCE [LARGE SCALE GENOMIC DNA]</scope>
    <source>
        <strain evidence="3">Berkeley</strain>
    </source>
</reference>
<dbReference type="EMBL" id="AE013599">
    <property type="protein sequence ID" value="AGB93240.2"/>
    <property type="molecule type" value="Genomic_DNA"/>
</dbReference>
<dbReference type="ExpressionAtlas" id="A0A0B4KED2">
    <property type="expression patterns" value="baseline and differential"/>
</dbReference>
<evidence type="ECO:0000313" key="3">
    <source>
        <dbReference type="Proteomes" id="UP000000803"/>
    </source>
</evidence>
<reference evidence="1 3" key="5">
    <citation type="journal article" date="2002" name="Genome Biol.">
        <title>Heterochromatic sequences in a Drosophila whole-genome shotgun assembly.</title>
        <authorList>
            <person name="Hoskins R.A."/>
            <person name="Smith C.D."/>
            <person name="Carlson J.W."/>
            <person name="Carvalho A.B."/>
            <person name="Halpern A."/>
            <person name="Kaminker J.S."/>
            <person name="Kennedy C."/>
            <person name="Mungall C.J."/>
            <person name="Sullivan B.A."/>
            <person name="Sutton G.G."/>
            <person name="Yasuhara J.C."/>
            <person name="Wakimoto B.T."/>
            <person name="Myers E.W."/>
            <person name="Celniker S.E."/>
            <person name="Rubin G.M."/>
            <person name="Karpen G.H."/>
        </authorList>
    </citation>
    <scope>NUCLEOTIDE SEQUENCE [LARGE SCALE GENOMIC DNA]</scope>
    <source>
        <strain evidence="3">Berkeley</strain>
    </source>
</reference>
<gene>
    <name evidence="1" type="primary">Dmel\CG44102</name>
    <name evidence="1 2" type="ORF">CG44102</name>
    <name evidence="1" type="ORF">Dmel_CG44102</name>
</gene>
<reference evidence="1 3" key="3">
    <citation type="journal article" date="2002" name="Genome Biol.">
        <title>Annotation of the Drosophila melanogaster euchromatic genome: a systematic review.</title>
        <authorList>
            <person name="Misra S."/>
            <person name="Crosby M.A."/>
            <person name="Mungall C.J."/>
            <person name="Matthews B.B."/>
            <person name="Campbell K.S."/>
            <person name="Hradecky P."/>
            <person name="Huang Y."/>
            <person name="Kaminker J.S."/>
            <person name="Millburn G.H."/>
            <person name="Prochnik S.E."/>
            <person name="Smith C.D."/>
            <person name="Tupy J.L."/>
            <person name="Whitfied E.J."/>
            <person name="Bayraktaroglu L."/>
            <person name="Berman B.P."/>
            <person name="Bettencourt B.R."/>
            <person name="Celniker S.E."/>
            <person name="de Grey A.D."/>
            <person name="Drysdale R.A."/>
            <person name="Harris N.L."/>
            <person name="Richter J."/>
            <person name="Russo S."/>
            <person name="Schroeder A.J."/>
            <person name="Shu S.Q."/>
            <person name="Stapleton M."/>
            <person name="Yamada C."/>
            <person name="Ashburner M."/>
            <person name="Gelbart W.M."/>
            <person name="Rubin G.M."/>
            <person name="Lewis S.E."/>
        </authorList>
    </citation>
    <scope>GENOME REANNOTATION</scope>
    <source>
        <strain evidence="3">Berkeley</strain>
    </source>
</reference>
<dbReference type="AlphaFoldDB" id="A0A0B4KED2"/>
<dbReference type="SMR" id="A0A0B4KED2"/>
<reference evidence="1 3" key="11">
    <citation type="journal article" date="2015" name="Genome Res.">
        <title>The Release 6 reference sequence of the Drosophila melanogaster genome.</title>
        <authorList>
            <person name="Hoskins R.A."/>
            <person name="Carlson J.W."/>
            <person name="Wan K.H."/>
            <person name="Park S."/>
            <person name="Mendez I."/>
            <person name="Galle S.E."/>
            <person name="Booth B.W."/>
            <person name="Pfeiffer B.D."/>
            <person name="George R.A."/>
            <person name="Svirskas R."/>
            <person name="Krzywinski M."/>
            <person name="Schein J."/>
            <person name="Accardo M.C."/>
            <person name="Damia E."/>
            <person name="Messina G."/>
            <person name="Mendez-Lago M."/>
            <person name="de Pablos B."/>
            <person name="Demakova O.V."/>
            <person name="Andreyeva E.N."/>
            <person name="Boldyreva L.V."/>
            <person name="Marra M."/>
            <person name="Carvalho A.B."/>
            <person name="Dimitri P."/>
            <person name="Villasante A."/>
            <person name="Zhimulev I.F."/>
            <person name="Rubin G.M."/>
            <person name="Karpen G.H."/>
            <person name="Celniker S.E."/>
        </authorList>
    </citation>
    <scope>NUCLEOTIDE SEQUENCE [LARGE SCALE GENOMIC DNA]</scope>
    <source>
        <strain evidence="3">Berkeley</strain>
    </source>
</reference>
<dbReference type="AGR" id="FB:FBgn0264911"/>
<reference evidence="1 3" key="6">
    <citation type="journal article" date="2005" name="PLoS Comput. Biol.">
        <title>Combined evidence annotation of transposable elements in genome sequences.</title>
        <authorList>
            <person name="Quesneville H."/>
            <person name="Bergman C.M."/>
            <person name="Andrieu O."/>
            <person name="Autard D."/>
            <person name="Nouaud D."/>
            <person name="Ashburner M."/>
            <person name="Anxolabehere D."/>
        </authorList>
    </citation>
    <scope>NUCLEOTIDE SEQUENCE [LARGE SCALE GENOMIC DNA]</scope>
    <source>
        <strain evidence="3">Berkeley</strain>
    </source>
</reference>